<reference evidence="1 2" key="1">
    <citation type="journal article" date="2015" name="Appl. Environ. Microbiol.">
        <title>The Geoglobus acetivorans genome: Fe(III) reduction, acetate utilization, autotrophic growth, and degradation of aromatic compounds in a hyperthermophilic archaeon.</title>
        <authorList>
            <person name="Mardanov A.V."/>
            <person name="Slododkina G.B."/>
            <person name="Slobodkin A.I."/>
            <person name="Beletsky A.V."/>
            <person name="Gavrilov S.N."/>
            <person name="Kublanov I.V."/>
            <person name="Bonch-Osmolovskaya E.A."/>
            <person name="Skryabin K.G."/>
            <person name="Ravin N.V."/>
        </authorList>
    </citation>
    <scope>NUCLEOTIDE SEQUENCE [LARGE SCALE GENOMIC DNA]</scope>
    <source>
        <strain evidence="1 2">SBH6</strain>
    </source>
</reference>
<name>A0A0A7GGE9_GEOAI</name>
<evidence type="ECO:0000313" key="2">
    <source>
        <dbReference type="Proteomes" id="UP000030624"/>
    </source>
</evidence>
<gene>
    <name evidence="1" type="ORF">GACE_0971</name>
</gene>
<dbReference type="AlphaFoldDB" id="A0A0A7GGE9"/>
<evidence type="ECO:0000313" key="1">
    <source>
        <dbReference type="EMBL" id="AIY90017.1"/>
    </source>
</evidence>
<dbReference type="KEGG" id="gac:GACE_0971"/>
<sequence>MVITFFKTIFIKFYQYGEVEEVAAKFVHALKIGDAETIMKLIIGAVKYHESHNNSRMK</sequence>
<accession>A0A0A7GGE9</accession>
<dbReference type="HOGENOM" id="CLU_2968297_0_0_2"/>
<protein>
    <submittedName>
        <fullName evidence="1">Uncharacterized protein</fullName>
    </submittedName>
</protein>
<dbReference type="EMBL" id="CP009552">
    <property type="protein sequence ID" value="AIY90017.1"/>
    <property type="molecule type" value="Genomic_DNA"/>
</dbReference>
<dbReference type="Proteomes" id="UP000030624">
    <property type="component" value="Chromosome"/>
</dbReference>
<organism evidence="1 2">
    <name type="scientific">Geoglobus acetivorans</name>
    <dbReference type="NCBI Taxonomy" id="565033"/>
    <lineage>
        <taxon>Archaea</taxon>
        <taxon>Methanobacteriati</taxon>
        <taxon>Methanobacteriota</taxon>
        <taxon>Archaeoglobi</taxon>
        <taxon>Archaeoglobales</taxon>
        <taxon>Archaeoglobaceae</taxon>
        <taxon>Geoglobus</taxon>
    </lineage>
</organism>
<proteinExistence type="predicted"/>